<dbReference type="EC" id="1.3.99.24" evidence="5"/>
<evidence type="ECO:0000259" key="3">
    <source>
        <dbReference type="Pfam" id="PF02036"/>
    </source>
</evidence>
<evidence type="ECO:0000256" key="1">
    <source>
        <dbReference type="ARBA" id="ARBA00022630"/>
    </source>
</evidence>
<dbReference type="InterPro" id="IPR036527">
    <property type="entry name" value="SCP2_sterol-bd_dom_sf"/>
</dbReference>
<evidence type="ECO:0000313" key="5">
    <source>
        <dbReference type="EMBL" id="VFU19045.1"/>
    </source>
</evidence>
<keyword evidence="1" id="KW-0285">Flavoprotein</keyword>
<dbReference type="Pfam" id="PF02036">
    <property type="entry name" value="SCP2"/>
    <property type="match status" value="1"/>
</dbReference>
<dbReference type="InterPro" id="IPR029039">
    <property type="entry name" value="Flavoprotein-like_sf"/>
</dbReference>
<keyword evidence="2" id="KW-0288">FMN</keyword>
<feature type="domain" description="SCP2" evidence="3">
    <location>
        <begin position="268"/>
        <end position="355"/>
    </location>
</feature>
<organism evidence="5">
    <name type="scientific">anaerobic digester metagenome</name>
    <dbReference type="NCBI Taxonomy" id="1263854"/>
    <lineage>
        <taxon>unclassified sequences</taxon>
        <taxon>metagenomes</taxon>
        <taxon>ecological metagenomes</taxon>
    </lineage>
</organism>
<dbReference type="InterPro" id="IPR051796">
    <property type="entry name" value="ISF_SsuE-like"/>
</dbReference>
<dbReference type="Gene3D" id="3.30.1050.10">
    <property type="entry name" value="SCP2 sterol-binding domain"/>
    <property type="match status" value="1"/>
</dbReference>
<protein>
    <submittedName>
        <fullName evidence="5">2-amino-4-deoxychorismate dehydrogenase</fullName>
        <ecNumber evidence="5">1.3.99.24</ecNumber>
    </submittedName>
</protein>
<dbReference type="SUPFAM" id="SSF55718">
    <property type="entry name" value="SCP-like"/>
    <property type="match status" value="1"/>
</dbReference>
<dbReference type="InterPro" id="IPR003033">
    <property type="entry name" value="SCP2_sterol-bd_dom"/>
</dbReference>
<accession>A0A485M6Q7</accession>
<dbReference type="Gene3D" id="3.40.50.360">
    <property type="match status" value="1"/>
</dbReference>
<dbReference type="GO" id="GO:0016491">
    <property type="term" value="F:oxidoreductase activity"/>
    <property type="evidence" value="ECO:0007669"/>
    <property type="project" value="UniProtKB-KW"/>
</dbReference>
<evidence type="ECO:0000256" key="2">
    <source>
        <dbReference type="ARBA" id="ARBA00022643"/>
    </source>
</evidence>
<dbReference type="SUPFAM" id="SSF52218">
    <property type="entry name" value="Flavoproteins"/>
    <property type="match status" value="1"/>
</dbReference>
<proteinExistence type="predicted"/>
<sequence length="357" mass="39983">MKVLALNGSPRSEGMSKSKIMLNALVEGMRGAGAEVDVVDLREKKVRTCRGCMRCWTTSPGVCAIKDDMTAELFPKWLEADLAVYSFPLYHFTINADMKAFIERTLPVLQPFFISVGKETLHPLRYRHPRVAFLSVAGFPEHSVFDQLSSWVRFLYGRFGILTAEIYRPMAEGLTVPSLRHKASEVLDATRRAGGEIVEQGSVSEETLARITQDMHDDPRLFLKAGDLMWKTCIREGVTVRGFSEKGLVPRPDDPGEFMTLMQVAFMPEAARNMSAVIQFDFSGRHESSCSFVIDNGTIRAAEGAAESPGLTIRSDFDLWMDILCKRADGQQMFLENKYTALGDLDLLMRMKELFAG</sequence>
<reference evidence="5" key="1">
    <citation type="submission" date="2019-03" db="EMBL/GenBank/DDBJ databases">
        <authorList>
            <person name="Hao L."/>
        </authorList>
    </citation>
    <scope>NUCLEOTIDE SEQUENCE</scope>
</reference>
<dbReference type="PANTHER" id="PTHR43278:SF2">
    <property type="entry name" value="IRON-SULFUR FLAVOPROTEIN"/>
    <property type="match status" value="1"/>
</dbReference>
<name>A0A485M6Q7_9ZZZZ</name>
<keyword evidence="5" id="KW-0560">Oxidoreductase</keyword>
<gene>
    <name evidence="5" type="primary">sgcG</name>
    <name evidence="5" type="ORF">SCFA_950026</name>
</gene>
<dbReference type="PANTHER" id="PTHR43278">
    <property type="entry name" value="NAD(P)H-DEPENDENT FMN-CONTAINING OXIDOREDUCTASE YWQN-RELATED"/>
    <property type="match status" value="1"/>
</dbReference>
<dbReference type="EMBL" id="CAADRM010000164">
    <property type="protein sequence ID" value="VFU19045.1"/>
    <property type="molecule type" value="Genomic_DNA"/>
</dbReference>
<dbReference type="Pfam" id="PF03358">
    <property type="entry name" value="FMN_red"/>
    <property type="match status" value="1"/>
</dbReference>
<dbReference type="InterPro" id="IPR005025">
    <property type="entry name" value="FMN_Rdtase-like_dom"/>
</dbReference>
<feature type="domain" description="NADPH-dependent FMN reductase-like" evidence="4">
    <location>
        <begin position="1"/>
        <end position="105"/>
    </location>
</feature>
<evidence type="ECO:0000259" key="4">
    <source>
        <dbReference type="Pfam" id="PF03358"/>
    </source>
</evidence>
<dbReference type="AlphaFoldDB" id="A0A485M6Q7"/>